<proteinExistence type="predicted"/>
<dbReference type="Proteomes" id="UP001595906">
    <property type="component" value="Unassembled WGS sequence"/>
</dbReference>
<sequence length="115" mass="13118">MMTNKPNTVQSLNDLKAEIRLVKSRIKARETDLEKRWEKFPEESLKATMGAVLPAFINDRIAGGTWQILRAIGSFLFDKHKQGEAQPYWKELLASSVNKFSLSAILKLILGFVKR</sequence>
<evidence type="ECO:0000313" key="2">
    <source>
        <dbReference type="Proteomes" id="UP001595906"/>
    </source>
</evidence>
<dbReference type="EMBL" id="JBHSDC010000003">
    <property type="protein sequence ID" value="MFC4231033.1"/>
    <property type="molecule type" value="Genomic_DNA"/>
</dbReference>
<comment type="caution">
    <text evidence="1">The sequence shown here is derived from an EMBL/GenBank/DDBJ whole genome shotgun (WGS) entry which is preliminary data.</text>
</comment>
<organism evidence="1 2">
    <name type="scientific">Parasediminibacterium paludis</name>
    <dbReference type="NCBI Taxonomy" id="908966"/>
    <lineage>
        <taxon>Bacteria</taxon>
        <taxon>Pseudomonadati</taxon>
        <taxon>Bacteroidota</taxon>
        <taxon>Chitinophagia</taxon>
        <taxon>Chitinophagales</taxon>
        <taxon>Chitinophagaceae</taxon>
        <taxon>Parasediminibacterium</taxon>
    </lineage>
</organism>
<gene>
    <name evidence="1" type="ORF">ACFOW1_03970</name>
</gene>
<keyword evidence="2" id="KW-1185">Reference proteome</keyword>
<evidence type="ECO:0000313" key="1">
    <source>
        <dbReference type="EMBL" id="MFC4231033.1"/>
    </source>
</evidence>
<reference evidence="2" key="1">
    <citation type="journal article" date="2019" name="Int. J. Syst. Evol. Microbiol.">
        <title>The Global Catalogue of Microorganisms (GCM) 10K type strain sequencing project: providing services to taxonomists for standard genome sequencing and annotation.</title>
        <authorList>
            <consortium name="The Broad Institute Genomics Platform"/>
            <consortium name="The Broad Institute Genome Sequencing Center for Infectious Disease"/>
            <person name="Wu L."/>
            <person name="Ma J."/>
        </authorList>
    </citation>
    <scope>NUCLEOTIDE SEQUENCE [LARGE SCALE GENOMIC DNA]</scope>
    <source>
        <strain evidence="2">CECT 8010</strain>
    </source>
</reference>
<dbReference type="RefSeq" id="WP_379012420.1">
    <property type="nucleotide sequence ID" value="NZ_JBHSDC010000003.1"/>
</dbReference>
<accession>A0ABV8PT20</accession>
<name>A0ABV8PT20_9BACT</name>
<protein>
    <submittedName>
        <fullName evidence="1">Uncharacterized protein</fullName>
    </submittedName>
</protein>